<dbReference type="GO" id="GO:0050661">
    <property type="term" value="F:NADP binding"/>
    <property type="evidence" value="ECO:0007669"/>
    <property type="project" value="InterPro"/>
</dbReference>
<keyword evidence="5" id="KW-0547">Nucleotide-binding</keyword>
<evidence type="ECO:0000256" key="6">
    <source>
        <dbReference type="PIRSR" id="PIRSR000149-4"/>
    </source>
</evidence>
<evidence type="ECO:0000313" key="10">
    <source>
        <dbReference type="Proteomes" id="UP000178606"/>
    </source>
</evidence>
<evidence type="ECO:0000259" key="8">
    <source>
        <dbReference type="SMART" id="SM00846"/>
    </source>
</evidence>
<dbReference type="PIRSF" id="PIRSF000149">
    <property type="entry name" value="GAP_DH"/>
    <property type="match status" value="1"/>
</dbReference>
<keyword evidence="2" id="KW-0560">Oxidoreductase</keyword>
<feature type="domain" description="Glyceraldehyde 3-phosphate dehydrogenase NAD(P) binding" evidence="8">
    <location>
        <begin position="3"/>
        <end position="151"/>
    </location>
</feature>
<comment type="similarity">
    <text evidence="1 7">Belongs to the glyceraldehyde-3-phosphate dehydrogenase family.</text>
</comment>
<sequence length="335" mass="35750">MAVRVGINGFGRIGRLVLRAAMADNQIEVVAVNNQAEARKLAYLLKYDSVHGRYPGTVSHTQNAMVVDGREIGVCTIKDPAQLPWKALKVEIVVDCTGVFTDVEGASLHLRAGAERVVISAPVKGDAPTVVMGINDHILRPEHRVISNGSCTTNCLAPMARVLHDAFGIEKGLMTTMHAYTRDQKLVDAHHPDLRRGRAAGLSMAPTTTGAASGVGAVIPELRGRLDGMAVRVPIADGSLVDLVALVQKGASVEAVNGAFREAADGKLKGILEYSEDPLVSADVIGNPHSCVFDADSTMALGGNLVKVCGWYDNEWGYANRCVDLIKRLKAITKR</sequence>
<feature type="binding site" evidence="4">
    <location>
        <position position="181"/>
    </location>
    <ligand>
        <name>D-glyceraldehyde 3-phosphate</name>
        <dbReference type="ChEBI" id="CHEBI:59776"/>
    </ligand>
</feature>
<dbReference type="PRINTS" id="PR00078">
    <property type="entry name" value="G3PDHDRGNASE"/>
</dbReference>
<comment type="caution">
    <text evidence="9">The sequence shown here is derived from an EMBL/GenBank/DDBJ whole genome shotgun (WGS) entry which is preliminary data.</text>
</comment>
<dbReference type="InterPro" id="IPR020828">
    <property type="entry name" value="GlycerAld_3-P_DH_NAD(P)-bd"/>
</dbReference>
<evidence type="ECO:0000256" key="4">
    <source>
        <dbReference type="PIRSR" id="PIRSR000149-2"/>
    </source>
</evidence>
<feature type="binding site" evidence="5">
    <location>
        <begin position="12"/>
        <end position="13"/>
    </location>
    <ligand>
        <name>NAD(+)</name>
        <dbReference type="ChEBI" id="CHEBI:57540"/>
    </ligand>
</feature>
<evidence type="ECO:0000256" key="3">
    <source>
        <dbReference type="PIRSR" id="PIRSR000149-1"/>
    </source>
</evidence>
<dbReference type="CDD" id="cd18126">
    <property type="entry name" value="GAPDH_I_C"/>
    <property type="match status" value="1"/>
</dbReference>
<feature type="site" description="Activates thiol group during catalysis" evidence="6">
    <location>
        <position position="178"/>
    </location>
</feature>
<dbReference type="PANTHER" id="PTHR43148">
    <property type="entry name" value="GLYCERALDEHYDE-3-PHOSPHATE DEHYDROGENASE 2"/>
    <property type="match status" value="1"/>
</dbReference>
<name>A0A1F6C5B1_HANXR</name>
<reference evidence="9 10" key="1">
    <citation type="journal article" date="2016" name="Nat. Commun.">
        <title>Thousands of microbial genomes shed light on interconnected biogeochemical processes in an aquifer system.</title>
        <authorList>
            <person name="Anantharaman K."/>
            <person name="Brown C.T."/>
            <person name="Hug L.A."/>
            <person name="Sharon I."/>
            <person name="Castelle C.J."/>
            <person name="Probst A.J."/>
            <person name="Thomas B.C."/>
            <person name="Singh A."/>
            <person name="Wilkins M.J."/>
            <person name="Karaoz U."/>
            <person name="Brodie E.L."/>
            <person name="Williams K.H."/>
            <person name="Hubbard S.S."/>
            <person name="Banfield J.F."/>
        </authorList>
    </citation>
    <scope>NUCLEOTIDE SEQUENCE [LARGE SCALE GENOMIC DNA]</scope>
    <source>
        <strain evidence="10">RIFCSPLOWO2_12_FULL_64_10</strain>
    </source>
</reference>
<dbReference type="GO" id="GO:0051287">
    <property type="term" value="F:NAD binding"/>
    <property type="evidence" value="ECO:0007669"/>
    <property type="project" value="InterPro"/>
</dbReference>
<proteinExistence type="inferred from homology"/>
<organism evidence="9 10">
    <name type="scientific">Handelsmanbacteria sp. (strain RIFCSPLOWO2_12_FULL_64_10)</name>
    <dbReference type="NCBI Taxonomy" id="1817868"/>
    <lineage>
        <taxon>Bacteria</taxon>
        <taxon>Candidatus Handelsmaniibacteriota</taxon>
    </lineage>
</organism>
<dbReference type="NCBIfam" id="TIGR01534">
    <property type="entry name" value="GAPDH-I"/>
    <property type="match status" value="1"/>
</dbReference>
<evidence type="ECO:0000256" key="5">
    <source>
        <dbReference type="PIRSR" id="PIRSR000149-3"/>
    </source>
</evidence>
<evidence type="ECO:0000256" key="2">
    <source>
        <dbReference type="ARBA" id="ARBA00023002"/>
    </source>
</evidence>
<keyword evidence="5" id="KW-0520">NAD</keyword>
<dbReference type="AlphaFoldDB" id="A0A1F6C5B1"/>
<feature type="binding site" evidence="4">
    <location>
        <position position="232"/>
    </location>
    <ligand>
        <name>D-glyceraldehyde 3-phosphate</name>
        <dbReference type="ChEBI" id="CHEBI:59776"/>
    </ligand>
</feature>
<dbReference type="CDD" id="cd05214">
    <property type="entry name" value="GAPDH_I_N"/>
    <property type="match status" value="1"/>
</dbReference>
<evidence type="ECO:0000256" key="1">
    <source>
        <dbReference type="ARBA" id="ARBA00007406"/>
    </source>
</evidence>
<feature type="binding site" evidence="4">
    <location>
        <begin position="209"/>
        <end position="210"/>
    </location>
    <ligand>
        <name>D-glyceraldehyde 3-phosphate</name>
        <dbReference type="ChEBI" id="CHEBI:59776"/>
    </ligand>
</feature>
<dbReference type="InterPro" id="IPR020831">
    <property type="entry name" value="GlycerAld/Erythrose_P_DH"/>
</dbReference>
<dbReference type="Gene3D" id="3.30.360.10">
    <property type="entry name" value="Dihydrodipicolinate Reductase, domain 2"/>
    <property type="match status" value="1"/>
</dbReference>
<evidence type="ECO:0000313" key="9">
    <source>
        <dbReference type="EMBL" id="OGG44268.1"/>
    </source>
</evidence>
<dbReference type="EMBL" id="MFKF01000409">
    <property type="protein sequence ID" value="OGG44268.1"/>
    <property type="molecule type" value="Genomic_DNA"/>
</dbReference>
<dbReference type="GO" id="GO:0016620">
    <property type="term" value="F:oxidoreductase activity, acting on the aldehyde or oxo group of donors, NAD or NADP as acceptor"/>
    <property type="evidence" value="ECO:0007669"/>
    <property type="project" value="InterPro"/>
</dbReference>
<dbReference type="Pfam" id="PF00044">
    <property type="entry name" value="Gp_dh_N"/>
    <property type="match status" value="1"/>
</dbReference>
<dbReference type="GO" id="GO:0006006">
    <property type="term" value="P:glucose metabolic process"/>
    <property type="evidence" value="ECO:0007669"/>
    <property type="project" value="InterPro"/>
</dbReference>
<protein>
    <submittedName>
        <fullName evidence="9">Type I glyceraldehyde-3-phosphate dehydrogenase</fullName>
    </submittedName>
</protein>
<dbReference type="Gene3D" id="3.40.50.720">
    <property type="entry name" value="NAD(P)-binding Rossmann-like Domain"/>
    <property type="match status" value="1"/>
</dbReference>
<accession>A0A1F6C5B1</accession>
<feature type="binding site" evidence="5">
    <location>
        <position position="120"/>
    </location>
    <ligand>
        <name>NAD(+)</name>
        <dbReference type="ChEBI" id="CHEBI:57540"/>
    </ligand>
</feature>
<dbReference type="InterPro" id="IPR006424">
    <property type="entry name" value="Glyceraldehyde-3-P_DH_1"/>
</dbReference>
<gene>
    <name evidence="9" type="ORF">A3F84_14925</name>
</gene>
<dbReference type="FunFam" id="3.40.50.720:FF:000001">
    <property type="entry name" value="Glyceraldehyde-3-phosphate dehydrogenase"/>
    <property type="match status" value="1"/>
</dbReference>
<dbReference type="Proteomes" id="UP000178606">
    <property type="component" value="Unassembled WGS sequence"/>
</dbReference>
<dbReference type="Pfam" id="PF02800">
    <property type="entry name" value="Gp_dh_C"/>
    <property type="match status" value="1"/>
</dbReference>
<dbReference type="SUPFAM" id="SSF51735">
    <property type="entry name" value="NAD(P)-binding Rossmann-fold domains"/>
    <property type="match status" value="1"/>
</dbReference>
<evidence type="ECO:0000256" key="7">
    <source>
        <dbReference type="RuleBase" id="RU000397"/>
    </source>
</evidence>
<dbReference type="InterPro" id="IPR036291">
    <property type="entry name" value="NAD(P)-bd_dom_sf"/>
</dbReference>
<dbReference type="SMART" id="SM00846">
    <property type="entry name" value="Gp_dh_N"/>
    <property type="match status" value="1"/>
</dbReference>
<dbReference type="FunFam" id="3.30.360.10:FF:000002">
    <property type="entry name" value="Glyceraldehyde-3-phosphate dehydrogenase"/>
    <property type="match status" value="1"/>
</dbReference>
<feature type="binding site" evidence="5">
    <location>
        <position position="314"/>
    </location>
    <ligand>
        <name>NAD(+)</name>
        <dbReference type="ChEBI" id="CHEBI:57540"/>
    </ligand>
</feature>
<dbReference type="InterPro" id="IPR020829">
    <property type="entry name" value="GlycerAld_3-P_DH_cat"/>
</dbReference>
<dbReference type="SUPFAM" id="SSF55347">
    <property type="entry name" value="Glyceraldehyde-3-phosphate dehydrogenase-like, C-terminal domain"/>
    <property type="match status" value="1"/>
</dbReference>
<feature type="binding site" evidence="4">
    <location>
        <begin position="150"/>
        <end position="152"/>
    </location>
    <ligand>
        <name>D-glyceraldehyde 3-phosphate</name>
        <dbReference type="ChEBI" id="CHEBI:59776"/>
    </ligand>
</feature>
<feature type="active site" description="Nucleophile" evidence="3">
    <location>
        <position position="151"/>
    </location>
</feature>